<dbReference type="Gene3D" id="3.30.420.270">
    <property type="match status" value="1"/>
</dbReference>
<dbReference type="GO" id="GO:0015031">
    <property type="term" value="P:protein transport"/>
    <property type="evidence" value="ECO:0007669"/>
    <property type="project" value="UniProtKB-KW"/>
</dbReference>
<keyword evidence="3" id="KW-1003">Cell membrane</keyword>
<keyword evidence="7" id="KW-0813">Transport</keyword>
<evidence type="ECO:0000256" key="8">
    <source>
        <dbReference type="SAM" id="Phobius"/>
    </source>
</evidence>
<evidence type="ECO:0000256" key="5">
    <source>
        <dbReference type="ARBA" id="ARBA00022989"/>
    </source>
</evidence>
<gene>
    <name evidence="9" type="ORF">SG35_011175</name>
</gene>
<dbReference type="Proteomes" id="UP000032568">
    <property type="component" value="Chromosome"/>
</dbReference>
<proteinExistence type="inferred from homology"/>
<dbReference type="InterPro" id="IPR003400">
    <property type="entry name" value="ExbD"/>
</dbReference>
<dbReference type="GO" id="GO:0022857">
    <property type="term" value="F:transmembrane transporter activity"/>
    <property type="evidence" value="ECO:0007669"/>
    <property type="project" value="InterPro"/>
</dbReference>
<dbReference type="GO" id="GO:0005886">
    <property type="term" value="C:plasma membrane"/>
    <property type="evidence" value="ECO:0007669"/>
    <property type="project" value="UniProtKB-SubCell"/>
</dbReference>
<keyword evidence="4 7" id="KW-0812">Transmembrane</keyword>
<keyword evidence="10" id="KW-1185">Reference proteome</keyword>
<dbReference type="PANTHER" id="PTHR30558:SF13">
    <property type="entry name" value="BIOPOLYMER TRANSPORT PROTEIN EXBD2"/>
    <property type="match status" value="1"/>
</dbReference>
<evidence type="ECO:0000313" key="10">
    <source>
        <dbReference type="Proteomes" id="UP000032568"/>
    </source>
</evidence>
<evidence type="ECO:0000256" key="1">
    <source>
        <dbReference type="ARBA" id="ARBA00004162"/>
    </source>
</evidence>
<reference evidence="9 10" key="1">
    <citation type="journal article" date="2015" name="Genome Announc.">
        <title>Draft Genome Sequences of Marine Isolates of Thalassomonas viridans and Thalassomonas actiniarum.</title>
        <authorList>
            <person name="Olonade I."/>
            <person name="van Zyl L.J."/>
            <person name="Trindade M."/>
        </authorList>
    </citation>
    <scope>NUCLEOTIDE SEQUENCE [LARGE SCALE GENOMIC DNA]</scope>
    <source>
        <strain evidence="9 10">A5K-106</strain>
    </source>
</reference>
<evidence type="ECO:0000256" key="7">
    <source>
        <dbReference type="RuleBase" id="RU003879"/>
    </source>
</evidence>
<sequence length="131" mass="14907">MARKRVTHENEQGDVDMTPMLDIVFILLIFFIVTTSFVKEEGILVNRPDANKTTSNNGPVIMINIDETGNVRFNNKLVDIERIPARIENFLAKHETNSAVVLPHFNTSYDKVVQVLDQIKLFDHLTISIAK</sequence>
<organism evidence="9 10">
    <name type="scientific">Thalassomonas actiniarum</name>
    <dbReference type="NCBI Taxonomy" id="485447"/>
    <lineage>
        <taxon>Bacteria</taxon>
        <taxon>Pseudomonadati</taxon>
        <taxon>Pseudomonadota</taxon>
        <taxon>Gammaproteobacteria</taxon>
        <taxon>Alteromonadales</taxon>
        <taxon>Colwelliaceae</taxon>
        <taxon>Thalassomonas</taxon>
    </lineage>
</organism>
<dbReference type="EMBL" id="CP059735">
    <property type="protein sequence ID" value="WDE01140.1"/>
    <property type="molecule type" value="Genomic_DNA"/>
</dbReference>
<accession>A0AAF0C5Q2</accession>
<evidence type="ECO:0000313" key="9">
    <source>
        <dbReference type="EMBL" id="WDE01140.1"/>
    </source>
</evidence>
<dbReference type="KEGG" id="tact:SG35_011175"/>
<keyword evidence="7" id="KW-0653">Protein transport</keyword>
<evidence type="ECO:0000256" key="2">
    <source>
        <dbReference type="ARBA" id="ARBA00005811"/>
    </source>
</evidence>
<dbReference type="PANTHER" id="PTHR30558">
    <property type="entry name" value="EXBD MEMBRANE COMPONENT OF PMF-DRIVEN MACROMOLECULE IMPORT SYSTEM"/>
    <property type="match status" value="1"/>
</dbReference>
<feature type="transmembrane region" description="Helical" evidence="8">
    <location>
        <begin position="20"/>
        <end position="38"/>
    </location>
</feature>
<protein>
    <submittedName>
        <fullName evidence="9">Biopolymer transporter ExbD</fullName>
    </submittedName>
</protein>
<keyword evidence="6 8" id="KW-0472">Membrane</keyword>
<evidence type="ECO:0000256" key="4">
    <source>
        <dbReference type="ARBA" id="ARBA00022692"/>
    </source>
</evidence>
<evidence type="ECO:0000256" key="3">
    <source>
        <dbReference type="ARBA" id="ARBA00022475"/>
    </source>
</evidence>
<comment type="similarity">
    <text evidence="2 7">Belongs to the ExbD/TolR family.</text>
</comment>
<name>A0AAF0C5Q2_9GAMM</name>
<comment type="subcellular location">
    <subcellularLocation>
        <location evidence="1">Cell membrane</location>
        <topology evidence="1">Single-pass membrane protein</topology>
    </subcellularLocation>
    <subcellularLocation>
        <location evidence="7">Cell membrane</location>
        <topology evidence="7">Single-pass type II membrane protein</topology>
    </subcellularLocation>
</comment>
<reference evidence="9 10" key="2">
    <citation type="journal article" date="2022" name="Mar. Drugs">
        <title>Bioassay-Guided Fractionation Leads to the Detection of Cholic Acid Generated by the Rare Thalassomonas sp.</title>
        <authorList>
            <person name="Pheiffer F."/>
            <person name="Schneider Y.K."/>
            <person name="Hansen E.H."/>
            <person name="Andersen J.H."/>
            <person name="Isaksson J."/>
            <person name="Busche T."/>
            <person name="R C."/>
            <person name="Kalinowski J."/>
            <person name="Zyl L.V."/>
            <person name="Trindade M."/>
        </authorList>
    </citation>
    <scope>NUCLEOTIDE SEQUENCE [LARGE SCALE GENOMIC DNA]</scope>
    <source>
        <strain evidence="9 10">A5K-106</strain>
    </source>
</reference>
<evidence type="ECO:0000256" key="6">
    <source>
        <dbReference type="ARBA" id="ARBA00023136"/>
    </source>
</evidence>
<keyword evidence="5 8" id="KW-1133">Transmembrane helix</keyword>
<dbReference type="Pfam" id="PF02472">
    <property type="entry name" value="ExbD"/>
    <property type="match status" value="1"/>
</dbReference>
<dbReference type="AlphaFoldDB" id="A0AAF0C5Q2"/>
<dbReference type="RefSeq" id="WP_044831445.1">
    <property type="nucleotide sequence ID" value="NZ_CP059735.1"/>
</dbReference>